<dbReference type="EMBL" id="BPLR01007478">
    <property type="protein sequence ID" value="GIY17187.1"/>
    <property type="molecule type" value="Genomic_DNA"/>
</dbReference>
<dbReference type="Proteomes" id="UP001054945">
    <property type="component" value="Unassembled WGS sequence"/>
</dbReference>
<feature type="region of interest" description="Disordered" evidence="1">
    <location>
        <begin position="1"/>
        <end position="23"/>
    </location>
</feature>
<proteinExistence type="predicted"/>
<gene>
    <name evidence="2" type="ORF">CEXT_795941</name>
</gene>
<protein>
    <submittedName>
        <fullName evidence="2">Uncharacterized protein</fullName>
    </submittedName>
</protein>
<reference evidence="2 3" key="1">
    <citation type="submission" date="2021-06" db="EMBL/GenBank/DDBJ databases">
        <title>Caerostris extrusa draft genome.</title>
        <authorList>
            <person name="Kono N."/>
            <person name="Arakawa K."/>
        </authorList>
    </citation>
    <scope>NUCLEOTIDE SEQUENCE [LARGE SCALE GENOMIC DNA]</scope>
</reference>
<keyword evidence="3" id="KW-1185">Reference proteome</keyword>
<comment type="caution">
    <text evidence="2">The sequence shown here is derived from an EMBL/GenBank/DDBJ whole genome shotgun (WGS) entry which is preliminary data.</text>
</comment>
<dbReference type="AlphaFoldDB" id="A0AAV4RAQ6"/>
<organism evidence="2 3">
    <name type="scientific">Caerostris extrusa</name>
    <name type="common">Bark spider</name>
    <name type="synonym">Caerostris bankana</name>
    <dbReference type="NCBI Taxonomy" id="172846"/>
    <lineage>
        <taxon>Eukaryota</taxon>
        <taxon>Metazoa</taxon>
        <taxon>Ecdysozoa</taxon>
        <taxon>Arthropoda</taxon>
        <taxon>Chelicerata</taxon>
        <taxon>Arachnida</taxon>
        <taxon>Araneae</taxon>
        <taxon>Araneomorphae</taxon>
        <taxon>Entelegynae</taxon>
        <taxon>Araneoidea</taxon>
        <taxon>Araneidae</taxon>
        <taxon>Caerostris</taxon>
    </lineage>
</organism>
<sequence>MSPEQSTLLNNSPSLSKGESQSLQKILKSEKGTEAEILWTLHCVTETHHLDELQELYPFKNIFPDCDIVKDDSTTKKIAYFSIYGLVPYFSNQLREEYK</sequence>
<accession>A0AAV4RAQ6</accession>
<evidence type="ECO:0000313" key="2">
    <source>
        <dbReference type="EMBL" id="GIY17187.1"/>
    </source>
</evidence>
<evidence type="ECO:0000313" key="3">
    <source>
        <dbReference type="Proteomes" id="UP001054945"/>
    </source>
</evidence>
<evidence type="ECO:0000256" key="1">
    <source>
        <dbReference type="SAM" id="MobiDB-lite"/>
    </source>
</evidence>
<name>A0AAV4RAQ6_CAEEX</name>